<dbReference type="PROSITE" id="PS51257">
    <property type="entry name" value="PROKAR_LIPOPROTEIN"/>
    <property type="match status" value="1"/>
</dbReference>
<proteinExistence type="predicted"/>
<organism evidence="1 2">
    <name type="scientific">Penicillium canescens</name>
    <dbReference type="NCBI Taxonomy" id="5083"/>
    <lineage>
        <taxon>Eukaryota</taxon>
        <taxon>Fungi</taxon>
        <taxon>Dikarya</taxon>
        <taxon>Ascomycota</taxon>
        <taxon>Pezizomycotina</taxon>
        <taxon>Eurotiomycetes</taxon>
        <taxon>Eurotiomycetidae</taxon>
        <taxon>Eurotiales</taxon>
        <taxon>Aspergillaceae</taxon>
        <taxon>Penicillium</taxon>
    </lineage>
</organism>
<reference evidence="1" key="2">
    <citation type="submission" date="2023-01" db="EMBL/GenBank/DDBJ databases">
        <authorList>
            <person name="Petersen C."/>
        </authorList>
    </citation>
    <scope>NUCLEOTIDE SEQUENCE</scope>
    <source>
        <strain evidence="1">IBT 15450</strain>
    </source>
</reference>
<accession>A0AAD6IH43</accession>
<evidence type="ECO:0000313" key="1">
    <source>
        <dbReference type="EMBL" id="KAJ6047365.1"/>
    </source>
</evidence>
<dbReference type="AlphaFoldDB" id="A0AAD6IH43"/>
<reference evidence="1" key="1">
    <citation type="journal article" date="2023" name="IMA Fungus">
        <title>Comparative genomic study of the Penicillium genus elucidates a diverse pangenome and 15 lateral gene transfer events.</title>
        <authorList>
            <person name="Petersen C."/>
            <person name="Sorensen T."/>
            <person name="Nielsen M.R."/>
            <person name="Sondergaard T.E."/>
            <person name="Sorensen J.L."/>
            <person name="Fitzpatrick D.A."/>
            <person name="Frisvad J.C."/>
            <person name="Nielsen K.L."/>
        </authorList>
    </citation>
    <scope>NUCLEOTIDE SEQUENCE</scope>
    <source>
        <strain evidence="1">IBT 15450</strain>
    </source>
</reference>
<keyword evidence="2" id="KW-1185">Reference proteome</keyword>
<evidence type="ECO:0000313" key="2">
    <source>
        <dbReference type="Proteomes" id="UP001219568"/>
    </source>
</evidence>
<name>A0AAD6IH43_PENCN</name>
<protein>
    <submittedName>
        <fullName evidence="1">Uncharacterized protein</fullName>
    </submittedName>
</protein>
<sequence>MRPHYLAGIKDADSARKGVAVATLFGACNSDAVREGTLALPTANARVVKEITNHLDQVSFGTLNVVTNPVLEKDGGCNVTAVD</sequence>
<dbReference type="EMBL" id="JAQJZL010000003">
    <property type="protein sequence ID" value="KAJ6047365.1"/>
    <property type="molecule type" value="Genomic_DNA"/>
</dbReference>
<comment type="caution">
    <text evidence="1">The sequence shown here is derived from an EMBL/GenBank/DDBJ whole genome shotgun (WGS) entry which is preliminary data.</text>
</comment>
<gene>
    <name evidence="1" type="ORF">N7460_003512</name>
</gene>
<dbReference type="Proteomes" id="UP001219568">
    <property type="component" value="Unassembled WGS sequence"/>
</dbReference>